<proteinExistence type="predicted"/>
<reference evidence="3" key="1">
    <citation type="submission" date="2017-05" db="EMBL/GenBank/DDBJ databases">
        <authorList>
            <person name="Barney B.M."/>
        </authorList>
    </citation>
    <scope>NUCLEOTIDE SEQUENCE [LARGE SCALE GENOMIC DNA]</scope>
    <source>
        <strain evidence="3">PSBB022</strain>
    </source>
</reference>
<dbReference type="AlphaFoldDB" id="A0A266Q5N2"/>
<dbReference type="RefSeq" id="WP_094985694.1">
    <property type="nucleotide sequence ID" value="NZ_NHNI01000002.1"/>
</dbReference>
<protein>
    <recommendedName>
        <fullName evidence="1">DUF7931 domain-containing protein</fullName>
    </recommendedName>
</protein>
<dbReference type="EMBL" id="NHNI01000002">
    <property type="protein sequence ID" value="OZY84659.1"/>
    <property type="molecule type" value="Genomic_DNA"/>
</dbReference>
<gene>
    <name evidence="2" type="ORF">CBP51_15920</name>
</gene>
<dbReference type="Pfam" id="PF25559">
    <property type="entry name" value="DUF7931"/>
    <property type="match status" value="1"/>
</dbReference>
<sequence>MAEQSTASKALWLLDGIEDFRHYNLALLQQSNRQIAILSHDLDEPLYGTSHSVQALLDFVRSSRHCQVRILVKDTKLAIATGHPLVRLAQRLSSKIHVRKMTQQPNNKEMAFMLGDTTKLLYKNDDSVYRGFFNSAAAREVKQLRDEFNYLWQYAEPEPEFQQLYL</sequence>
<dbReference type="InterPro" id="IPR057691">
    <property type="entry name" value="DUF7931"/>
</dbReference>
<accession>A0A266Q5N2</accession>
<evidence type="ECO:0000313" key="3">
    <source>
        <dbReference type="Proteomes" id="UP000216101"/>
    </source>
</evidence>
<comment type="caution">
    <text evidence="2">The sequence shown here is derived from an EMBL/GenBank/DDBJ whole genome shotgun (WGS) entry which is preliminary data.</text>
</comment>
<feature type="domain" description="DUF7931" evidence="1">
    <location>
        <begin position="18"/>
        <end position="164"/>
    </location>
</feature>
<organism evidence="2 3">
    <name type="scientific">Cellvibrio mixtus</name>
    <dbReference type="NCBI Taxonomy" id="39650"/>
    <lineage>
        <taxon>Bacteria</taxon>
        <taxon>Pseudomonadati</taxon>
        <taxon>Pseudomonadota</taxon>
        <taxon>Gammaproteobacteria</taxon>
        <taxon>Cellvibrionales</taxon>
        <taxon>Cellvibrionaceae</taxon>
        <taxon>Cellvibrio</taxon>
    </lineage>
</organism>
<name>A0A266Q5N2_9GAMM</name>
<evidence type="ECO:0000313" key="2">
    <source>
        <dbReference type="EMBL" id="OZY84659.1"/>
    </source>
</evidence>
<evidence type="ECO:0000259" key="1">
    <source>
        <dbReference type="Pfam" id="PF25559"/>
    </source>
</evidence>
<dbReference type="Proteomes" id="UP000216101">
    <property type="component" value="Unassembled WGS sequence"/>
</dbReference>
<keyword evidence="3" id="KW-1185">Reference proteome</keyword>